<dbReference type="EMBL" id="BARS01038348">
    <property type="protein sequence ID" value="GAG21592.1"/>
    <property type="molecule type" value="Genomic_DNA"/>
</dbReference>
<protein>
    <submittedName>
        <fullName evidence="1">Uncharacterized protein</fullName>
    </submittedName>
</protein>
<dbReference type="AlphaFoldDB" id="X0WEI7"/>
<organism evidence="1">
    <name type="scientific">marine sediment metagenome</name>
    <dbReference type="NCBI Taxonomy" id="412755"/>
    <lineage>
        <taxon>unclassified sequences</taxon>
        <taxon>metagenomes</taxon>
        <taxon>ecological metagenomes</taxon>
    </lineage>
</organism>
<reference evidence="1" key="1">
    <citation type="journal article" date="2014" name="Front. Microbiol.">
        <title>High frequency of phylogenetically diverse reductive dehalogenase-homologous genes in deep subseafloor sedimentary metagenomes.</title>
        <authorList>
            <person name="Kawai M."/>
            <person name="Futagami T."/>
            <person name="Toyoda A."/>
            <person name="Takaki Y."/>
            <person name="Nishi S."/>
            <person name="Hori S."/>
            <person name="Arai W."/>
            <person name="Tsubouchi T."/>
            <person name="Morono Y."/>
            <person name="Uchiyama I."/>
            <person name="Ito T."/>
            <person name="Fujiyama A."/>
            <person name="Inagaki F."/>
            <person name="Takami H."/>
        </authorList>
    </citation>
    <scope>NUCLEOTIDE SEQUENCE</scope>
    <source>
        <strain evidence="1">Expedition CK06-06</strain>
    </source>
</reference>
<accession>X0WEI7</accession>
<name>X0WEI7_9ZZZZ</name>
<proteinExistence type="predicted"/>
<gene>
    <name evidence="1" type="ORF">S01H1_58690</name>
</gene>
<evidence type="ECO:0000313" key="1">
    <source>
        <dbReference type="EMBL" id="GAG21592.1"/>
    </source>
</evidence>
<comment type="caution">
    <text evidence="1">The sequence shown here is derived from an EMBL/GenBank/DDBJ whole genome shotgun (WGS) entry which is preliminary data.</text>
</comment>
<sequence length="53" mass="6492">MYIEINLGSYYKKLITFYHPKIRLFTGKKWILLVKNMKAYKYKYDNNVIIISI</sequence>